<feature type="domain" description="Thiamine pyrophosphate enzyme TPP-binding" evidence="5">
    <location>
        <begin position="383"/>
        <end position="521"/>
    </location>
</feature>
<dbReference type="Proteomes" id="UP000190675">
    <property type="component" value="Chromosome I"/>
</dbReference>
<evidence type="ECO:0000259" key="4">
    <source>
        <dbReference type="Pfam" id="PF00205"/>
    </source>
</evidence>
<dbReference type="AlphaFoldDB" id="A0A1M5SSJ7"/>
<dbReference type="GO" id="GO:0000287">
    <property type="term" value="F:magnesium ion binding"/>
    <property type="evidence" value="ECO:0007669"/>
    <property type="project" value="InterPro"/>
</dbReference>
<evidence type="ECO:0000256" key="2">
    <source>
        <dbReference type="ARBA" id="ARBA00023052"/>
    </source>
</evidence>
<dbReference type="Pfam" id="PF00205">
    <property type="entry name" value="TPP_enzyme_M"/>
    <property type="match status" value="1"/>
</dbReference>
<dbReference type="CDD" id="cd07035">
    <property type="entry name" value="TPP_PYR_POX_like"/>
    <property type="match status" value="1"/>
</dbReference>
<dbReference type="InterPro" id="IPR012000">
    <property type="entry name" value="Thiamin_PyroP_enz_cen_dom"/>
</dbReference>
<dbReference type="InterPro" id="IPR045229">
    <property type="entry name" value="TPP_enz"/>
</dbReference>
<evidence type="ECO:0000313" key="8">
    <source>
        <dbReference type="Proteomes" id="UP000190675"/>
    </source>
</evidence>
<organism evidence="7 8">
    <name type="scientific">Bradyrhizobium erythrophlei</name>
    <dbReference type="NCBI Taxonomy" id="1437360"/>
    <lineage>
        <taxon>Bacteria</taxon>
        <taxon>Pseudomonadati</taxon>
        <taxon>Pseudomonadota</taxon>
        <taxon>Alphaproteobacteria</taxon>
        <taxon>Hyphomicrobiales</taxon>
        <taxon>Nitrobacteraceae</taxon>
        <taxon>Bradyrhizobium</taxon>
    </lineage>
</organism>
<dbReference type="RefSeq" id="WP_079570453.1">
    <property type="nucleotide sequence ID" value="NZ_LT670818.1"/>
</dbReference>
<protein>
    <submittedName>
        <fullName evidence="7">Benzoylformate decarboxylase</fullName>
    </submittedName>
</protein>
<dbReference type="InterPro" id="IPR029061">
    <property type="entry name" value="THDP-binding"/>
</dbReference>
<keyword evidence="2 3" id="KW-0786">Thiamine pyrophosphate</keyword>
<dbReference type="PANTHER" id="PTHR18968">
    <property type="entry name" value="THIAMINE PYROPHOSPHATE ENZYMES"/>
    <property type="match status" value="1"/>
</dbReference>
<evidence type="ECO:0000313" key="7">
    <source>
        <dbReference type="EMBL" id="SHH41407.1"/>
    </source>
</evidence>
<accession>A0A1M5SSJ7</accession>
<dbReference type="OrthoDB" id="9773408at2"/>
<comment type="similarity">
    <text evidence="1 3">Belongs to the TPP enzyme family.</text>
</comment>
<evidence type="ECO:0000256" key="1">
    <source>
        <dbReference type="ARBA" id="ARBA00007812"/>
    </source>
</evidence>
<dbReference type="CDD" id="cd02002">
    <property type="entry name" value="TPP_BFDC"/>
    <property type="match status" value="1"/>
</dbReference>
<feature type="domain" description="Thiamine pyrophosphate enzyme N-terminal TPP-binding" evidence="6">
    <location>
        <begin position="3"/>
        <end position="104"/>
    </location>
</feature>
<dbReference type="InterPro" id="IPR012001">
    <property type="entry name" value="Thiamin_PyroP_enz_TPP-bd_dom"/>
</dbReference>
<evidence type="ECO:0000259" key="6">
    <source>
        <dbReference type="Pfam" id="PF02776"/>
    </source>
</evidence>
<dbReference type="InterPro" id="IPR011766">
    <property type="entry name" value="TPP_enzyme_TPP-bd"/>
</dbReference>
<dbReference type="SUPFAM" id="SSF52518">
    <property type="entry name" value="Thiamin diphosphate-binding fold (THDP-binding)"/>
    <property type="match status" value="2"/>
</dbReference>
<name>A0A1M5SSJ7_9BRAD</name>
<reference evidence="7 8" key="1">
    <citation type="submission" date="2016-11" db="EMBL/GenBank/DDBJ databases">
        <authorList>
            <person name="Jaros S."/>
            <person name="Januszkiewicz K."/>
            <person name="Wedrychowicz H."/>
        </authorList>
    </citation>
    <scope>NUCLEOTIDE SEQUENCE [LARGE SCALE GENOMIC DNA]</scope>
    <source>
        <strain evidence="7 8">GAS242</strain>
    </source>
</reference>
<dbReference type="GO" id="GO:0003984">
    <property type="term" value="F:acetolactate synthase activity"/>
    <property type="evidence" value="ECO:0007669"/>
    <property type="project" value="TreeGrafter"/>
</dbReference>
<gene>
    <name evidence="7" type="ORF">SAMN05444169_7338</name>
</gene>
<dbReference type="GO" id="GO:0019752">
    <property type="term" value="P:carboxylic acid metabolic process"/>
    <property type="evidence" value="ECO:0007669"/>
    <property type="project" value="UniProtKB-ARBA"/>
</dbReference>
<feature type="domain" description="Thiamine pyrophosphate enzyme central" evidence="4">
    <location>
        <begin position="189"/>
        <end position="319"/>
    </location>
</feature>
<dbReference type="InterPro" id="IPR029035">
    <property type="entry name" value="DHS-like_NAD/FAD-binding_dom"/>
</dbReference>
<evidence type="ECO:0000256" key="3">
    <source>
        <dbReference type="RuleBase" id="RU362132"/>
    </source>
</evidence>
<dbReference type="GO" id="GO:0050660">
    <property type="term" value="F:flavin adenine dinucleotide binding"/>
    <property type="evidence" value="ECO:0007669"/>
    <property type="project" value="TreeGrafter"/>
</dbReference>
<dbReference type="Gene3D" id="3.40.50.970">
    <property type="match status" value="2"/>
</dbReference>
<proteinExistence type="inferred from homology"/>
<dbReference type="SUPFAM" id="SSF52467">
    <property type="entry name" value="DHS-like NAD/FAD-binding domain"/>
    <property type="match status" value="1"/>
</dbReference>
<dbReference type="Pfam" id="PF02776">
    <property type="entry name" value="TPP_enzyme_N"/>
    <property type="match status" value="1"/>
</dbReference>
<evidence type="ECO:0000259" key="5">
    <source>
        <dbReference type="Pfam" id="PF02775"/>
    </source>
</evidence>
<sequence>MLTVQQAFFEVARRLKLTTIFGNPGSTEETLLKNFPADFRYVLALQEAPAVAMADAYAQATGEAVLVNLHTAAGMGNALGNIESAWYNRAPLIITAGQQTREMLLIEPYLTNTQPLEMPKPFVKWAYEPARPEDVPGALMRAYAMSVQPPAGPVFLSIPMDDVDRPCPQLPEIRSVSRHLGADPKYLAPMVEAMSEARSPVLIIGGAVDQSGGWDDAVRLAERLGCKVWAAPAEGRPGFPETHPLYQGMLTSAIGPLCKQLEGHDVIAVIGAPVFRYYPYVAGDYIPAGSRLFHITDDPSEAGRAPVGQSILADPGRACAVLAELVAKSDRVLPPARPKLAAPVRGVKITADFLYHAINETRPDDSVLVQESLSTLKALRQRLPTSRSRSFYSMSSGVLGYGLPAAVGVALAERDKGSNRKIVNIVGDGAANYVIQALWTAVQHKLPVVFVIPRNGAYNILKAFAHQLDTPGVPGLDLPGLDFVSLAAGYGCSGERVSEHDALSDALRRGMSAKGPHLIEVEIDPTVPPLI</sequence>
<dbReference type="GO" id="GO:0030976">
    <property type="term" value="F:thiamine pyrophosphate binding"/>
    <property type="evidence" value="ECO:0007669"/>
    <property type="project" value="InterPro"/>
</dbReference>
<dbReference type="Pfam" id="PF02775">
    <property type="entry name" value="TPP_enzyme_C"/>
    <property type="match status" value="1"/>
</dbReference>
<dbReference type="NCBIfam" id="NF005485">
    <property type="entry name" value="PRK07092.1"/>
    <property type="match status" value="1"/>
</dbReference>
<dbReference type="PANTHER" id="PTHR18968:SF86">
    <property type="entry name" value="ACETOLACTATE SYNTHASE LARGE SUBUNIT ILVX-RELATED"/>
    <property type="match status" value="1"/>
</dbReference>
<dbReference type="Gene3D" id="3.40.50.1220">
    <property type="entry name" value="TPP-binding domain"/>
    <property type="match status" value="1"/>
</dbReference>
<dbReference type="EMBL" id="LT670818">
    <property type="protein sequence ID" value="SHH41407.1"/>
    <property type="molecule type" value="Genomic_DNA"/>
</dbReference>